<dbReference type="PANTHER" id="PTHR24346">
    <property type="entry name" value="MAP/MICROTUBULE AFFINITY-REGULATING KINASE"/>
    <property type="match status" value="1"/>
</dbReference>
<feature type="region of interest" description="Disordered" evidence="3">
    <location>
        <begin position="699"/>
        <end position="729"/>
    </location>
</feature>
<reference evidence="6" key="1">
    <citation type="submission" date="2016-03" db="EMBL/GenBank/DDBJ databases">
        <authorList>
            <person name="Devillers H."/>
        </authorList>
    </citation>
    <scope>NUCLEOTIDE SEQUENCE [LARGE SCALE GENOMIC DNA]</scope>
</reference>
<name>A0A1G4JBZ1_9SACH</name>
<feature type="domain" description="Protein kinase" evidence="4">
    <location>
        <begin position="429"/>
        <end position="846"/>
    </location>
</feature>
<evidence type="ECO:0000313" key="6">
    <source>
        <dbReference type="Proteomes" id="UP000190274"/>
    </source>
</evidence>
<proteinExistence type="predicted"/>
<evidence type="ECO:0000256" key="3">
    <source>
        <dbReference type="SAM" id="MobiDB-lite"/>
    </source>
</evidence>
<keyword evidence="1" id="KW-0547">Nucleotide-binding</keyword>
<organism evidence="5 6">
    <name type="scientific">Lachancea dasiensis</name>
    <dbReference type="NCBI Taxonomy" id="1072105"/>
    <lineage>
        <taxon>Eukaryota</taxon>
        <taxon>Fungi</taxon>
        <taxon>Dikarya</taxon>
        <taxon>Ascomycota</taxon>
        <taxon>Saccharomycotina</taxon>
        <taxon>Saccharomycetes</taxon>
        <taxon>Saccharomycetales</taxon>
        <taxon>Saccharomycetaceae</taxon>
        <taxon>Lachancea</taxon>
    </lineage>
</organism>
<keyword evidence="2" id="KW-0067">ATP-binding</keyword>
<dbReference type="GO" id="GO:0005737">
    <property type="term" value="C:cytoplasm"/>
    <property type="evidence" value="ECO:0007669"/>
    <property type="project" value="TreeGrafter"/>
</dbReference>
<feature type="compositionally biased region" description="Low complexity" evidence="3">
    <location>
        <begin position="639"/>
        <end position="649"/>
    </location>
</feature>
<dbReference type="PROSITE" id="PS00108">
    <property type="entry name" value="PROTEIN_KINASE_ST"/>
    <property type="match status" value="1"/>
</dbReference>
<accession>A0A1G4JBZ1</accession>
<evidence type="ECO:0000313" key="5">
    <source>
        <dbReference type="EMBL" id="SCU87506.1"/>
    </source>
</evidence>
<dbReference type="AlphaFoldDB" id="A0A1G4JBZ1"/>
<sequence length="855" mass="94623">MANRLEKTPSSQLSKQLQKFGSKVSSLNDSSETFKAPPHENKGGEVEGVNSSILEANKGCARSIRAPDGAKADECKDGLSPAKRRYSQEQHSRSRNTLIRVYSENERSNFNDFTGARLYDDLKYRPVHHDGSSGSPVRSSPIDIASKSKRRHSFEEDLKIARVGPHIPGETYNDMQDEYVPDFDFSNVVSQWQSDEHLNASVNSTETEYPRAYNGTDYDADLSRSSSMSSSSIILRTSHAKVAPIPLPEGKLPIVSPSRIPHHDLGTNFNDKPSRASPLTYYRTRPALSIQPNNEHIRNFKRQRSGQELDSPCSPWTGTSVAATSYISSQDGRLSTEDLKSILDCLPTDFFGLPYSRRKRVLLDKYPGIDYKSVMPRLKKTHLSSENSNTQSQANVSRRGSLASQYLSSFTPSSSSYKPNDKGAVVMGHMLGKIIGFGAWGMVRECYQIKEDMNKSGISSESMKAVKIVRFRNNATVKARVLKEVELWSRLKHSNLLPLLQWKLDDDNAVYCLTDKVSGGTLYDLVASWGNAKDSAIDLSLRCQVTANLGLQIVRALRYMHSQHVVHGDVKLENCLLAERCENQWTVILCDFGMSSEFGKNEDERDNQEISRSPFLTLRRVEEPPKSSPLPSAKERPTISRSESSTETTLGLKPNKQFRNKHLNLGNSLVGVSSFPKNYGPGLTSTNLSRIFPSKGELTAPGIKKSEGEASPVTTNLESTPSSCSEEKESPSLSIIGSLPYAAPELLEPVPPPLAPSADVWALGVTIYTMLMGKLLFKHDYEPRLRAMIAAAKYDSRPLEDVCSSNSNQPPDGPNTLYQAVKGSLLKDTSARWTLDAVGNALHEYVNSLDALQSS</sequence>
<dbReference type="PANTHER" id="PTHR24346:SF76">
    <property type="entry name" value="NON-SPECIFIC SERINE_THREONINE PROTEIN KINASE"/>
    <property type="match status" value="1"/>
</dbReference>
<protein>
    <submittedName>
        <fullName evidence="5">LADA_0E04390g1_1</fullName>
    </submittedName>
</protein>
<feature type="compositionally biased region" description="Polar residues" evidence="3">
    <location>
        <begin position="8"/>
        <end position="33"/>
    </location>
</feature>
<dbReference type="STRING" id="1266660.A0A1G4JBZ1"/>
<dbReference type="GO" id="GO:0004674">
    <property type="term" value="F:protein serine/threonine kinase activity"/>
    <property type="evidence" value="ECO:0007669"/>
    <property type="project" value="TreeGrafter"/>
</dbReference>
<evidence type="ECO:0000256" key="1">
    <source>
        <dbReference type="ARBA" id="ARBA00022741"/>
    </source>
</evidence>
<dbReference type="SMART" id="SM00220">
    <property type="entry name" value="S_TKc"/>
    <property type="match status" value="1"/>
</dbReference>
<feature type="region of interest" description="Disordered" evidence="3">
    <location>
        <begin position="1"/>
        <end position="49"/>
    </location>
</feature>
<dbReference type="GO" id="GO:0005524">
    <property type="term" value="F:ATP binding"/>
    <property type="evidence" value="ECO:0007669"/>
    <property type="project" value="UniProtKB-KW"/>
</dbReference>
<feature type="region of interest" description="Disordered" evidence="3">
    <location>
        <begin position="620"/>
        <end position="658"/>
    </location>
</feature>
<dbReference type="CDD" id="cd00180">
    <property type="entry name" value="PKc"/>
    <property type="match status" value="1"/>
</dbReference>
<gene>
    <name evidence="5" type="ORF">LADA_0E04390G</name>
</gene>
<dbReference type="InterPro" id="IPR011009">
    <property type="entry name" value="Kinase-like_dom_sf"/>
</dbReference>
<dbReference type="Pfam" id="PF00069">
    <property type="entry name" value="Pkinase"/>
    <property type="match status" value="2"/>
</dbReference>
<dbReference type="EMBL" id="LT598455">
    <property type="protein sequence ID" value="SCU87506.1"/>
    <property type="molecule type" value="Genomic_DNA"/>
</dbReference>
<feature type="region of interest" description="Disordered" evidence="3">
    <location>
        <begin position="127"/>
        <end position="153"/>
    </location>
</feature>
<keyword evidence="6" id="KW-1185">Reference proteome</keyword>
<feature type="compositionally biased region" description="Basic and acidic residues" evidence="3">
    <location>
        <begin position="68"/>
        <end position="77"/>
    </location>
</feature>
<dbReference type="SUPFAM" id="SSF56112">
    <property type="entry name" value="Protein kinase-like (PK-like)"/>
    <property type="match status" value="1"/>
</dbReference>
<dbReference type="InterPro" id="IPR000719">
    <property type="entry name" value="Prot_kinase_dom"/>
</dbReference>
<dbReference type="OrthoDB" id="4062651at2759"/>
<dbReference type="Gene3D" id="1.10.510.10">
    <property type="entry name" value="Transferase(Phosphotransferase) domain 1"/>
    <property type="match status" value="2"/>
</dbReference>
<evidence type="ECO:0000259" key="4">
    <source>
        <dbReference type="PROSITE" id="PS50011"/>
    </source>
</evidence>
<feature type="region of interest" description="Disordered" evidence="3">
    <location>
        <begin position="65"/>
        <end position="99"/>
    </location>
</feature>
<dbReference type="GO" id="GO:0035556">
    <property type="term" value="P:intracellular signal transduction"/>
    <property type="evidence" value="ECO:0007669"/>
    <property type="project" value="TreeGrafter"/>
</dbReference>
<dbReference type="Proteomes" id="UP000190274">
    <property type="component" value="Chromosome E"/>
</dbReference>
<dbReference type="GO" id="GO:0000226">
    <property type="term" value="P:microtubule cytoskeleton organization"/>
    <property type="evidence" value="ECO:0007669"/>
    <property type="project" value="TreeGrafter"/>
</dbReference>
<evidence type="ECO:0000256" key="2">
    <source>
        <dbReference type="ARBA" id="ARBA00022840"/>
    </source>
</evidence>
<dbReference type="InterPro" id="IPR008271">
    <property type="entry name" value="Ser/Thr_kinase_AS"/>
</dbReference>
<dbReference type="PROSITE" id="PS50011">
    <property type="entry name" value="PROTEIN_KINASE_DOM"/>
    <property type="match status" value="1"/>
</dbReference>